<feature type="signal peptide" evidence="1">
    <location>
        <begin position="1"/>
        <end position="20"/>
    </location>
</feature>
<dbReference type="CDD" id="cd13585">
    <property type="entry name" value="PBP2_TMBP_like"/>
    <property type="match status" value="1"/>
</dbReference>
<dbReference type="PROSITE" id="PS51257">
    <property type="entry name" value="PROKAR_LIPOPROTEIN"/>
    <property type="match status" value="1"/>
</dbReference>
<keyword evidence="1" id="KW-0732">Signal</keyword>
<dbReference type="InterPro" id="IPR006059">
    <property type="entry name" value="SBP"/>
</dbReference>
<proteinExistence type="predicted"/>
<dbReference type="Pfam" id="PF01547">
    <property type="entry name" value="SBP_bac_1"/>
    <property type="match status" value="1"/>
</dbReference>
<evidence type="ECO:0000256" key="1">
    <source>
        <dbReference type="SAM" id="SignalP"/>
    </source>
</evidence>
<dbReference type="RefSeq" id="WP_179643196.1">
    <property type="nucleotide sequence ID" value="NZ_BAAAYY010000009.1"/>
</dbReference>
<reference evidence="2 3" key="1">
    <citation type="submission" date="2020-07" db="EMBL/GenBank/DDBJ databases">
        <title>Sequencing the genomes of 1000 actinobacteria strains.</title>
        <authorList>
            <person name="Klenk H.-P."/>
        </authorList>
    </citation>
    <scope>NUCLEOTIDE SEQUENCE [LARGE SCALE GENOMIC DNA]</scope>
    <source>
        <strain evidence="2 3">CXB654</strain>
    </source>
</reference>
<dbReference type="EMBL" id="JACCCC010000001">
    <property type="protein sequence ID" value="NYE47204.1"/>
    <property type="molecule type" value="Genomic_DNA"/>
</dbReference>
<dbReference type="Gene3D" id="3.40.190.10">
    <property type="entry name" value="Periplasmic binding protein-like II"/>
    <property type="match status" value="1"/>
</dbReference>
<evidence type="ECO:0000313" key="3">
    <source>
        <dbReference type="Proteomes" id="UP000589036"/>
    </source>
</evidence>
<gene>
    <name evidence="2" type="ORF">HDA32_002324</name>
</gene>
<organism evidence="2 3">
    <name type="scientific">Spinactinospora alkalitolerans</name>
    <dbReference type="NCBI Taxonomy" id="687207"/>
    <lineage>
        <taxon>Bacteria</taxon>
        <taxon>Bacillati</taxon>
        <taxon>Actinomycetota</taxon>
        <taxon>Actinomycetes</taxon>
        <taxon>Streptosporangiales</taxon>
        <taxon>Nocardiopsidaceae</taxon>
        <taxon>Spinactinospora</taxon>
    </lineage>
</organism>
<sequence>MRRITALPALALTGVLALSACGSGEGEGGPVQLRFLSLAWQTQSIEANERLVQEWNDTHPDIQVEYVQGSWDNVNDQLLTGFEAGDPPDIIHNESSALAGYAARGYLADLGDMLPQELKDDIRAEAWETATFDGQVVGVPFLQESQVFIANREVLEDSGVRIPTSEEPWTWDEFAEVSEELTTEDRYAVAWPLGSPVNRVLNLSLNFGGTFFEVAEDGTASMRVGEQEREVLQRIHEQLYEDETAAPETVGMSGSDPLPAFYAGEYAMIQGGVYTRQQVVEQAPEDFEWVTIPPLVGDTAEQGAVSQTLSVAADSAHPEEAAEFLSFFLSAENQVDLALGDWLLPTSREAAQAPELNTEENDWDVATASADNLVMAPYLKVQGFDEWKNRVAQPALEEYFGGAITIDELAQRLETEGDDVLGRYR</sequence>
<dbReference type="PANTHER" id="PTHR43649:SF30">
    <property type="entry name" value="ABC TRANSPORTER SUBSTRATE-BINDING PROTEIN"/>
    <property type="match status" value="1"/>
</dbReference>
<name>A0A852TZ07_9ACTN</name>
<dbReference type="Proteomes" id="UP000589036">
    <property type="component" value="Unassembled WGS sequence"/>
</dbReference>
<dbReference type="InterPro" id="IPR050490">
    <property type="entry name" value="Bact_solute-bd_prot1"/>
</dbReference>
<protein>
    <submittedName>
        <fullName evidence="2">ABC-type glycerol-3-phosphate transport system substrate-binding protein</fullName>
    </submittedName>
</protein>
<dbReference type="SUPFAM" id="SSF53850">
    <property type="entry name" value="Periplasmic binding protein-like II"/>
    <property type="match status" value="1"/>
</dbReference>
<feature type="chain" id="PRO_5038524660" evidence="1">
    <location>
        <begin position="21"/>
        <end position="425"/>
    </location>
</feature>
<keyword evidence="3" id="KW-1185">Reference proteome</keyword>
<dbReference type="AlphaFoldDB" id="A0A852TZ07"/>
<accession>A0A852TZ07</accession>
<comment type="caution">
    <text evidence="2">The sequence shown here is derived from an EMBL/GenBank/DDBJ whole genome shotgun (WGS) entry which is preliminary data.</text>
</comment>
<evidence type="ECO:0000313" key="2">
    <source>
        <dbReference type="EMBL" id="NYE47204.1"/>
    </source>
</evidence>
<dbReference type="PANTHER" id="PTHR43649">
    <property type="entry name" value="ARABINOSE-BINDING PROTEIN-RELATED"/>
    <property type="match status" value="1"/>
</dbReference>